<comment type="caution">
    <text evidence="2">The sequence shown here is derived from an EMBL/GenBank/DDBJ whole genome shotgun (WGS) entry which is preliminary data.</text>
</comment>
<dbReference type="Gene3D" id="2.60.40.420">
    <property type="entry name" value="Cupredoxins - blue copper proteins"/>
    <property type="match status" value="1"/>
</dbReference>
<feature type="region of interest" description="Disordered" evidence="1">
    <location>
        <begin position="188"/>
        <end position="281"/>
    </location>
</feature>
<dbReference type="Proteomes" id="UP000318864">
    <property type="component" value="Unassembled WGS sequence"/>
</dbReference>
<organism evidence="2 3">
    <name type="scientific">Salinadaptatus halalkaliphilus</name>
    <dbReference type="NCBI Taxonomy" id="2419781"/>
    <lineage>
        <taxon>Archaea</taxon>
        <taxon>Methanobacteriati</taxon>
        <taxon>Methanobacteriota</taxon>
        <taxon>Stenosarchaea group</taxon>
        <taxon>Halobacteria</taxon>
        <taxon>Halobacteriales</taxon>
        <taxon>Natrialbaceae</taxon>
        <taxon>Salinadaptatus</taxon>
    </lineage>
</organism>
<keyword evidence="3" id="KW-1185">Reference proteome</keyword>
<sequence length="300" mass="31939">MSSNNNRSNGSGRRRVGGIDRRRVLQALGAGTTVAALGTASVGASGNEHEDQPSEPTADAIDPVFGFAALSADESPPVEPDHVIDVETEPRPDRAVPEFFFEPTGLYIQPGETVQFRLVSPHHSVTAYHPALGIQQRVPDGVPPFSSPVLPVEASWLYTFDQPGVYDLHCGPHELFGHVVRLVVGEATGPGAEPVPDPEPPDEPNGDAEHGDMDDPAGHHEEPPGHREGPPDHDHGPPTADAEPPADEPESPPAEAPEPRPPIGAALTVLGDPALEPERIVEQGRVSWDEIDDSRKEIPL</sequence>
<dbReference type="InterPro" id="IPR008972">
    <property type="entry name" value="Cupredoxin"/>
</dbReference>
<feature type="compositionally biased region" description="Low complexity" evidence="1">
    <location>
        <begin position="1"/>
        <end position="11"/>
    </location>
</feature>
<reference evidence="2 3" key="1">
    <citation type="submission" date="2018-10" db="EMBL/GenBank/DDBJ databases">
        <title>Natronolimnobius sp. XQ-INN 246 isolated from Inner Mongolia Autonomous Region of China.</title>
        <authorList>
            <person name="Xue Q."/>
        </authorList>
    </citation>
    <scope>NUCLEOTIDE SEQUENCE [LARGE SCALE GENOMIC DNA]</scope>
    <source>
        <strain evidence="2 3">XQ-INN 246</strain>
    </source>
</reference>
<dbReference type="AlphaFoldDB" id="A0A4S3TR67"/>
<evidence type="ECO:0000256" key="1">
    <source>
        <dbReference type="SAM" id="MobiDB-lite"/>
    </source>
</evidence>
<evidence type="ECO:0000313" key="2">
    <source>
        <dbReference type="EMBL" id="THE65795.1"/>
    </source>
</evidence>
<dbReference type="PROSITE" id="PS51318">
    <property type="entry name" value="TAT"/>
    <property type="match status" value="1"/>
</dbReference>
<name>A0A4S3TR67_9EURY</name>
<dbReference type="SUPFAM" id="SSF49503">
    <property type="entry name" value="Cupredoxins"/>
    <property type="match status" value="1"/>
</dbReference>
<feature type="region of interest" description="Disordered" evidence="1">
    <location>
        <begin position="1"/>
        <end position="22"/>
    </location>
</feature>
<evidence type="ECO:0000313" key="3">
    <source>
        <dbReference type="Proteomes" id="UP000318864"/>
    </source>
</evidence>
<dbReference type="EMBL" id="RBZW01000016">
    <property type="protein sequence ID" value="THE65795.1"/>
    <property type="molecule type" value="Genomic_DNA"/>
</dbReference>
<proteinExistence type="predicted"/>
<feature type="compositionally biased region" description="Basic and acidic residues" evidence="1">
    <location>
        <begin position="207"/>
        <end position="236"/>
    </location>
</feature>
<accession>A0A4S3TR67</accession>
<dbReference type="OrthoDB" id="186995at2157"/>
<dbReference type="InterPro" id="IPR006311">
    <property type="entry name" value="TAT_signal"/>
</dbReference>
<feature type="compositionally biased region" description="Pro residues" evidence="1">
    <location>
        <begin position="251"/>
        <end position="262"/>
    </location>
</feature>
<protein>
    <submittedName>
        <fullName evidence="2">Plastocyanin</fullName>
    </submittedName>
</protein>
<gene>
    <name evidence="2" type="ORF">D8Y22_06420</name>
</gene>
<feature type="region of interest" description="Disordered" evidence="1">
    <location>
        <begin position="39"/>
        <end position="60"/>
    </location>
</feature>